<dbReference type="GO" id="GO:0003677">
    <property type="term" value="F:DNA binding"/>
    <property type="evidence" value="ECO:0007669"/>
    <property type="project" value="UniProtKB-KW"/>
</dbReference>
<dbReference type="PROSITE" id="PS50888">
    <property type="entry name" value="BHLH"/>
    <property type="match status" value="1"/>
</dbReference>
<accession>A0A8E0S3Q9</accession>
<keyword evidence="4" id="KW-0238">DNA-binding</keyword>
<dbReference type="OrthoDB" id="71302at2759"/>
<dbReference type="GO" id="GO:0005634">
    <property type="term" value="C:nucleus"/>
    <property type="evidence" value="ECO:0007669"/>
    <property type="project" value="UniProtKB-SubCell"/>
</dbReference>
<keyword evidence="2" id="KW-0677">Repeat</keyword>
<comment type="caution">
    <text evidence="10">The sequence shown here is derived from an EMBL/GenBank/DDBJ whole genome shotgun (WGS) entry which is preliminary data.</text>
</comment>
<dbReference type="PROSITE" id="PS50112">
    <property type="entry name" value="PAS"/>
    <property type="match status" value="1"/>
</dbReference>
<feature type="compositionally biased region" description="Low complexity" evidence="7">
    <location>
        <begin position="211"/>
        <end position="226"/>
    </location>
</feature>
<dbReference type="SUPFAM" id="SSF55785">
    <property type="entry name" value="PYP-like sensor domain (PAS domain)"/>
    <property type="match status" value="1"/>
</dbReference>
<organism evidence="10 11">
    <name type="scientific">Fasciolopsis buskii</name>
    <dbReference type="NCBI Taxonomy" id="27845"/>
    <lineage>
        <taxon>Eukaryota</taxon>
        <taxon>Metazoa</taxon>
        <taxon>Spiralia</taxon>
        <taxon>Lophotrochozoa</taxon>
        <taxon>Platyhelminthes</taxon>
        <taxon>Trematoda</taxon>
        <taxon>Digenea</taxon>
        <taxon>Plagiorchiida</taxon>
        <taxon>Echinostomata</taxon>
        <taxon>Echinostomatoidea</taxon>
        <taxon>Fasciolidae</taxon>
        <taxon>Fasciolopsis</taxon>
    </lineage>
</organism>
<evidence type="ECO:0000313" key="10">
    <source>
        <dbReference type="EMBL" id="KAA0195349.1"/>
    </source>
</evidence>
<dbReference type="EMBL" id="LUCM01003782">
    <property type="protein sequence ID" value="KAA0195349.1"/>
    <property type="molecule type" value="Genomic_DNA"/>
</dbReference>
<dbReference type="InterPro" id="IPR050933">
    <property type="entry name" value="Circadian_TF"/>
</dbReference>
<dbReference type="GO" id="GO:0003700">
    <property type="term" value="F:DNA-binding transcription factor activity"/>
    <property type="evidence" value="ECO:0007669"/>
    <property type="project" value="InterPro"/>
</dbReference>
<protein>
    <submittedName>
        <fullName evidence="10">ARNT2 protein</fullName>
    </submittedName>
</protein>
<dbReference type="CDD" id="cd00130">
    <property type="entry name" value="PAS"/>
    <property type="match status" value="1"/>
</dbReference>
<keyword evidence="5" id="KW-0804">Transcription</keyword>
<dbReference type="GO" id="GO:0005667">
    <property type="term" value="C:transcription regulator complex"/>
    <property type="evidence" value="ECO:0007669"/>
    <property type="project" value="InterPro"/>
</dbReference>
<dbReference type="Pfam" id="PF00010">
    <property type="entry name" value="HLH"/>
    <property type="match status" value="1"/>
</dbReference>
<proteinExistence type="predicted"/>
<dbReference type="InterPro" id="IPR035965">
    <property type="entry name" value="PAS-like_dom_sf"/>
</dbReference>
<dbReference type="PRINTS" id="PR00785">
    <property type="entry name" value="NCTRNSLOCATR"/>
</dbReference>
<evidence type="ECO:0000256" key="3">
    <source>
        <dbReference type="ARBA" id="ARBA00023015"/>
    </source>
</evidence>
<dbReference type="Proteomes" id="UP000728185">
    <property type="component" value="Unassembled WGS sequence"/>
</dbReference>
<dbReference type="InterPro" id="IPR001067">
    <property type="entry name" value="Nuc_translocat"/>
</dbReference>
<dbReference type="Gene3D" id="4.10.280.10">
    <property type="entry name" value="Helix-loop-helix DNA-binding domain"/>
    <property type="match status" value="1"/>
</dbReference>
<evidence type="ECO:0000256" key="2">
    <source>
        <dbReference type="ARBA" id="ARBA00022737"/>
    </source>
</evidence>
<keyword evidence="3" id="KW-0805">Transcription regulation</keyword>
<keyword evidence="6" id="KW-0539">Nucleus</keyword>
<evidence type="ECO:0000256" key="4">
    <source>
        <dbReference type="ARBA" id="ARBA00023125"/>
    </source>
</evidence>
<dbReference type="InterPro" id="IPR000014">
    <property type="entry name" value="PAS"/>
</dbReference>
<dbReference type="FunFam" id="4.10.280.10:FF:000011">
    <property type="entry name" value="Aryl hydrocarbon receptor nuclear translocator 2"/>
    <property type="match status" value="1"/>
</dbReference>
<dbReference type="SMART" id="SM00091">
    <property type="entry name" value="PAS"/>
    <property type="match status" value="1"/>
</dbReference>
<evidence type="ECO:0000259" key="9">
    <source>
        <dbReference type="PROSITE" id="PS50888"/>
    </source>
</evidence>
<evidence type="ECO:0000313" key="11">
    <source>
        <dbReference type="Proteomes" id="UP000728185"/>
    </source>
</evidence>
<dbReference type="GO" id="GO:0005737">
    <property type="term" value="C:cytoplasm"/>
    <property type="evidence" value="ECO:0007669"/>
    <property type="project" value="InterPro"/>
</dbReference>
<evidence type="ECO:0000256" key="6">
    <source>
        <dbReference type="ARBA" id="ARBA00023242"/>
    </source>
</evidence>
<feature type="domain" description="PAS" evidence="8">
    <location>
        <begin position="120"/>
        <end position="184"/>
    </location>
</feature>
<gene>
    <name evidence="10" type="ORF">FBUS_09773</name>
</gene>
<comment type="subcellular location">
    <subcellularLocation>
        <location evidence="1">Nucleus</location>
    </subcellularLocation>
</comment>
<dbReference type="SUPFAM" id="SSF47459">
    <property type="entry name" value="HLH, helix-loop-helix DNA-binding domain"/>
    <property type="match status" value="1"/>
</dbReference>
<feature type="region of interest" description="Disordered" evidence="7">
    <location>
        <begin position="206"/>
        <end position="232"/>
    </location>
</feature>
<reference evidence="10" key="1">
    <citation type="submission" date="2019-05" db="EMBL/GenBank/DDBJ databases">
        <title>Annotation for the trematode Fasciolopsis buski.</title>
        <authorList>
            <person name="Choi Y.-J."/>
        </authorList>
    </citation>
    <scope>NUCLEOTIDE SEQUENCE</scope>
    <source>
        <strain evidence="10">HT</strain>
        <tissue evidence="10">Whole worm</tissue>
    </source>
</reference>
<sequence length="312" mass="34350">MLLSLDRVENLAASDFSRDSDVGSDREESHCEIERRRRNKMTAYINELCEMVPTCSSLARKPDKLTILRMAVSHMKSIRGESRLRSVYIPALRTRYGLTESLGTGNTGADGSYKPSFLSDQELKHLVLEAADGFLFVCHCDTGRIIYVSDSVTAVLNQTQSEWYQHTLYELCHPEDAEKICEQLTGMTMPMQGASIIGLTERPSNCTNQGASSAAPSAVPTSSDATVVTPRDSVSPVSGDYCTGRLNSSHQLSSPNNCPGSASPSICPSRILDLKTGTVKKEGHQCKRFLRCPFQQKQNVMGRLRVCESFIP</sequence>
<dbReference type="PANTHER" id="PTHR23042">
    <property type="entry name" value="CIRCADIAN PROTEIN CLOCK/ARNT/BMAL/PAS"/>
    <property type="match status" value="1"/>
</dbReference>
<dbReference type="SMART" id="SM00353">
    <property type="entry name" value="HLH"/>
    <property type="match status" value="1"/>
</dbReference>
<dbReference type="GO" id="GO:0046983">
    <property type="term" value="F:protein dimerization activity"/>
    <property type="evidence" value="ECO:0007669"/>
    <property type="project" value="InterPro"/>
</dbReference>
<dbReference type="AlphaFoldDB" id="A0A8E0S3Q9"/>
<evidence type="ECO:0000256" key="7">
    <source>
        <dbReference type="SAM" id="MobiDB-lite"/>
    </source>
</evidence>
<dbReference type="Gene3D" id="3.30.450.20">
    <property type="entry name" value="PAS domain"/>
    <property type="match status" value="1"/>
</dbReference>
<dbReference type="InterPro" id="IPR036638">
    <property type="entry name" value="HLH_DNA-bd_sf"/>
</dbReference>
<keyword evidence="11" id="KW-1185">Reference proteome</keyword>
<feature type="domain" description="BHLH" evidence="9">
    <location>
        <begin position="25"/>
        <end position="78"/>
    </location>
</feature>
<evidence type="ECO:0000259" key="8">
    <source>
        <dbReference type="PROSITE" id="PS50112"/>
    </source>
</evidence>
<dbReference type="InterPro" id="IPR011598">
    <property type="entry name" value="bHLH_dom"/>
</dbReference>
<name>A0A8E0S3Q9_9TREM</name>
<evidence type="ECO:0000256" key="1">
    <source>
        <dbReference type="ARBA" id="ARBA00004123"/>
    </source>
</evidence>
<evidence type="ECO:0000256" key="5">
    <source>
        <dbReference type="ARBA" id="ARBA00023163"/>
    </source>
</evidence>